<dbReference type="InterPro" id="IPR020846">
    <property type="entry name" value="MFS_dom"/>
</dbReference>
<keyword evidence="3" id="KW-0813">Transport</keyword>
<evidence type="ECO:0000256" key="5">
    <source>
        <dbReference type="ARBA" id="ARBA00022692"/>
    </source>
</evidence>
<name>A0ABP8WTZ8_9MICC</name>
<sequence>MPSSPSQPALGGTAEQPPQTAPGAMGTIAVLLIAAFVVILNETILNVALPHLMEDLHVDAATVQWVATAFMLTMAVVIPTTGFLLQKFSTRAVFGLAMGSFALGTLLAALAPSFAILLVARVIQAFGSAIMLPLLMTTILTLIPKQRRGLVMGNVSIVISVAPALGPTISGFILAHFPWRSIFWFVLPIAVLALIIGVTRLGDVGSRGDLRLDVLSVALSVFGFGLLVHGLSTVGAGGTQGGDSDSFMGWATSAGGGAVILTVGVLLVAAFALRQLHLQRKDNPFLDLRTFKHRDFTVSVALMAVAMMTLFGGVIVLPLYLQTIRGLDTLQTGLILLPGGLIMGLLGPVIGRLFDAYGPRPLAVPGAAMLTFVMFNFSRLQADTAVWWIVVLQIAMSVGLAMIFTPAFTAGLNPLPPSLYSHGSATLSTLQQVAGAVGTALLVGILQAGTTVLQNPDGSTTTDAIPGVHAAFLTATGLGAVAFVLTLFMRKSTPENTRVTVEGSEPATH</sequence>
<dbReference type="Proteomes" id="UP001501446">
    <property type="component" value="Unassembled WGS sequence"/>
</dbReference>
<dbReference type="PROSITE" id="PS50850">
    <property type="entry name" value="MFS"/>
    <property type="match status" value="1"/>
</dbReference>
<feature type="transmembrane region" description="Helical" evidence="9">
    <location>
        <begin position="182"/>
        <end position="202"/>
    </location>
</feature>
<feature type="transmembrane region" description="Helical" evidence="9">
    <location>
        <begin position="333"/>
        <end position="350"/>
    </location>
</feature>
<feature type="transmembrane region" description="Helical" evidence="9">
    <location>
        <begin position="386"/>
        <end position="412"/>
    </location>
</feature>
<keyword evidence="6 9" id="KW-1133">Transmembrane helix</keyword>
<dbReference type="PANTHER" id="PTHR42718">
    <property type="entry name" value="MAJOR FACILITATOR SUPERFAMILY MULTIDRUG TRANSPORTER MFSC"/>
    <property type="match status" value="1"/>
</dbReference>
<feature type="transmembrane region" description="Helical" evidence="9">
    <location>
        <begin position="155"/>
        <end position="176"/>
    </location>
</feature>
<evidence type="ECO:0000256" key="1">
    <source>
        <dbReference type="ARBA" id="ARBA00004651"/>
    </source>
</evidence>
<comment type="similarity">
    <text evidence="2">Belongs to the major facilitator superfamily. EmrB family.</text>
</comment>
<feature type="region of interest" description="Disordered" evidence="8">
    <location>
        <begin position="1"/>
        <end position="20"/>
    </location>
</feature>
<feature type="domain" description="Major facilitator superfamily (MFS) profile" evidence="10">
    <location>
        <begin position="27"/>
        <end position="494"/>
    </location>
</feature>
<feature type="transmembrane region" description="Helical" evidence="9">
    <location>
        <begin position="247"/>
        <end position="273"/>
    </location>
</feature>
<evidence type="ECO:0000256" key="4">
    <source>
        <dbReference type="ARBA" id="ARBA00022475"/>
    </source>
</evidence>
<reference evidence="12" key="1">
    <citation type="journal article" date="2019" name="Int. J. Syst. Evol. Microbiol.">
        <title>The Global Catalogue of Microorganisms (GCM) 10K type strain sequencing project: providing services to taxonomists for standard genome sequencing and annotation.</title>
        <authorList>
            <consortium name="The Broad Institute Genomics Platform"/>
            <consortium name="The Broad Institute Genome Sequencing Center for Infectious Disease"/>
            <person name="Wu L."/>
            <person name="Ma J."/>
        </authorList>
    </citation>
    <scope>NUCLEOTIDE SEQUENCE [LARGE SCALE GENOMIC DNA]</scope>
    <source>
        <strain evidence="12">JCM 18958</strain>
    </source>
</reference>
<feature type="transmembrane region" description="Helical" evidence="9">
    <location>
        <begin position="92"/>
        <end position="116"/>
    </location>
</feature>
<dbReference type="EMBL" id="BAABLN010000010">
    <property type="protein sequence ID" value="GAA4695283.1"/>
    <property type="molecule type" value="Genomic_DNA"/>
</dbReference>
<dbReference type="InterPro" id="IPR004638">
    <property type="entry name" value="EmrB-like"/>
</dbReference>
<evidence type="ECO:0000256" key="9">
    <source>
        <dbReference type="SAM" id="Phobius"/>
    </source>
</evidence>
<evidence type="ECO:0000259" key="10">
    <source>
        <dbReference type="PROSITE" id="PS50850"/>
    </source>
</evidence>
<comment type="subcellular location">
    <subcellularLocation>
        <location evidence="1">Cell membrane</location>
        <topology evidence="1">Multi-pass membrane protein</topology>
    </subcellularLocation>
</comment>
<evidence type="ECO:0000256" key="6">
    <source>
        <dbReference type="ARBA" id="ARBA00022989"/>
    </source>
</evidence>
<evidence type="ECO:0000256" key="2">
    <source>
        <dbReference type="ARBA" id="ARBA00008537"/>
    </source>
</evidence>
<dbReference type="Gene3D" id="1.20.1720.10">
    <property type="entry name" value="Multidrug resistance protein D"/>
    <property type="match status" value="1"/>
</dbReference>
<feature type="transmembrane region" description="Helical" evidence="9">
    <location>
        <begin position="122"/>
        <end position="143"/>
    </location>
</feature>
<dbReference type="Gene3D" id="1.20.1250.20">
    <property type="entry name" value="MFS general substrate transporter like domains"/>
    <property type="match status" value="1"/>
</dbReference>
<feature type="transmembrane region" description="Helical" evidence="9">
    <location>
        <begin position="296"/>
        <end position="321"/>
    </location>
</feature>
<dbReference type="InterPro" id="IPR036259">
    <property type="entry name" value="MFS_trans_sf"/>
</dbReference>
<dbReference type="PANTHER" id="PTHR42718:SF9">
    <property type="entry name" value="MAJOR FACILITATOR SUPERFAMILY MULTIDRUG TRANSPORTER MFSC"/>
    <property type="match status" value="1"/>
</dbReference>
<evidence type="ECO:0000256" key="8">
    <source>
        <dbReference type="SAM" id="MobiDB-lite"/>
    </source>
</evidence>
<keyword evidence="5 9" id="KW-0812">Transmembrane</keyword>
<feature type="transmembrane region" description="Helical" evidence="9">
    <location>
        <begin position="362"/>
        <end position="380"/>
    </location>
</feature>
<dbReference type="NCBIfam" id="TIGR00711">
    <property type="entry name" value="efflux_EmrB"/>
    <property type="match status" value="1"/>
</dbReference>
<dbReference type="PRINTS" id="PR01036">
    <property type="entry name" value="TCRTETB"/>
</dbReference>
<keyword evidence="12" id="KW-1185">Reference proteome</keyword>
<evidence type="ECO:0000313" key="12">
    <source>
        <dbReference type="Proteomes" id="UP001501446"/>
    </source>
</evidence>
<dbReference type="Pfam" id="PF07690">
    <property type="entry name" value="MFS_1"/>
    <property type="match status" value="1"/>
</dbReference>
<feature type="transmembrane region" description="Helical" evidence="9">
    <location>
        <begin position="214"/>
        <end position="235"/>
    </location>
</feature>
<gene>
    <name evidence="11" type="ORF">GCM10025781_11260</name>
</gene>
<feature type="transmembrane region" description="Helical" evidence="9">
    <location>
        <begin position="465"/>
        <end position="488"/>
    </location>
</feature>
<dbReference type="InterPro" id="IPR011701">
    <property type="entry name" value="MFS"/>
</dbReference>
<protein>
    <submittedName>
        <fullName evidence="11">MDR family MFS transporter</fullName>
    </submittedName>
</protein>
<keyword evidence="4" id="KW-1003">Cell membrane</keyword>
<feature type="transmembrane region" description="Helical" evidence="9">
    <location>
        <begin position="21"/>
        <end position="45"/>
    </location>
</feature>
<proteinExistence type="inferred from homology"/>
<keyword evidence="7 9" id="KW-0472">Membrane</keyword>
<organism evidence="11 12">
    <name type="scientific">Kocuria gwangalliensis</name>
    <dbReference type="NCBI Taxonomy" id="501592"/>
    <lineage>
        <taxon>Bacteria</taxon>
        <taxon>Bacillati</taxon>
        <taxon>Actinomycetota</taxon>
        <taxon>Actinomycetes</taxon>
        <taxon>Micrococcales</taxon>
        <taxon>Micrococcaceae</taxon>
        <taxon>Kocuria</taxon>
    </lineage>
</organism>
<evidence type="ECO:0000256" key="7">
    <source>
        <dbReference type="ARBA" id="ARBA00023136"/>
    </source>
</evidence>
<accession>A0ABP8WTZ8</accession>
<dbReference type="CDD" id="cd17503">
    <property type="entry name" value="MFS_LmrB_MDR_like"/>
    <property type="match status" value="1"/>
</dbReference>
<dbReference type="SUPFAM" id="SSF103473">
    <property type="entry name" value="MFS general substrate transporter"/>
    <property type="match status" value="1"/>
</dbReference>
<evidence type="ECO:0000256" key="3">
    <source>
        <dbReference type="ARBA" id="ARBA00022448"/>
    </source>
</evidence>
<comment type="caution">
    <text evidence="11">The sequence shown here is derived from an EMBL/GenBank/DDBJ whole genome shotgun (WGS) entry which is preliminary data.</text>
</comment>
<feature type="transmembrane region" description="Helical" evidence="9">
    <location>
        <begin position="65"/>
        <end position="85"/>
    </location>
</feature>
<evidence type="ECO:0000313" key="11">
    <source>
        <dbReference type="EMBL" id="GAA4695283.1"/>
    </source>
</evidence>
<feature type="transmembrane region" description="Helical" evidence="9">
    <location>
        <begin position="433"/>
        <end position="453"/>
    </location>
</feature>